<keyword evidence="2" id="KW-1185">Reference proteome</keyword>
<dbReference type="EMBL" id="CP019478">
    <property type="protein sequence ID" value="UQC86674.1"/>
    <property type="molecule type" value="Genomic_DNA"/>
</dbReference>
<dbReference type="GeneID" id="73346150"/>
<dbReference type="RefSeq" id="XP_049148285.1">
    <property type="nucleotide sequence ID" value="XM_049291140.1"/>
</dbReference>
<evidence type="ECO:0000313" key="1">
    <source>
        <dbReference type="EMBL" id="UQC86674.1"/>
    </source>
</evidence>
<dbReference type="Proteomes" id="UP000830671">
    <property type="component" value="Chromosome 6"/>
</dbReference>
<reference evidence="1" key="1">
    <citation type="journal article" date="2021" name="Mol. Plant Microbe Interact.">
        <title>Complete Genome Sequence of the Plant-Pathogenic Fungus Colletotrichum lupini.</title>
        <authorList>
            <person name="Baroncelli R."/>
            <person name="Pensec F."/>
            <person name="Da Lio D."/>
            <person name="Boufleur T."/>
            <person name="Vicente I."/>
            <person name="Sarrocco S."/>
            <person name="Picot A."/>
            <person name="Baraldi E."/>
            <person name="Sukno S."/>
            <person name="Thon M."/>
            <person name="Le Floch G."/>
        </authorList>
    </citation>
    <scope>NUCLEOTIDE SEQUENCE</scope>
    <source>
        <strain evidence="1">IMI 504893</strain>
    </source>
</reference>
<dbReference type="AlphaFoldDB" id="A0A9Q8SZV9"/>
<organism evidence="1 2">
    <name type="scientific">Colletotrichum lupini</name>
    <dbReference type="NCBI Taxonomy" id="145971"/>
    <lineage>
        <taxon>Eukaryota</taxon>
        <taxon>Fungi</taxon>
        <taxon>Dikarya</taxon>
        <taxon>Ascomycota</taxon>
        <taxon>Pezizomycotina</taxon>
        <taxon>Sordariomycetes</taxon>
        <taxon>Hypocreomycetidae</taxon>
        <taxon>Glomerellales</taxon>
        <taxon>Glomerellaceae</taxon>
        <taxon>Colletotrichum</taxon>
        <taxon>Colletotrichum acutatum species complex</taxon>
    </lineage>
</organism>
<sequence length="203" mass="22877">MLAFISTFAMNKVRERMQGFIAKRQESNCPPSGPLVPRAFTMTLEHFLDFDDDILEMGRCGSIFVRRYCGSWDVSQLGLRAANMPFPELQVLDIGNSVLMAWTEISQVLVKPFEITYHGRYVLMTKAVQQTIEMASLTSRFTTVEHEVQTSPLTFAEKPSDLSRPFIGPTTSLGEPQTLLQFWVKYNIATSLPTANSLSDEIV</sequence>
<evidence type="ECO:0000313" key="2">
    <source>
        <dbReference type="Proteomes" id="UP000830671"/>
    </source>
</evidence>
<gene>
    <name evidence="1" type="ORF">CLUP02_12176</name>
</gene>
<proteinExistence type="predicted"/>
<protein>
    <submittedName>
        <fullName evidence="1">Uncharacterized protein</fullName>
    </submittedName>
</protein>
<accession>A0A9Q8SZV9</accession>
<name>A0A9Q8SZV9_9PEZI</name>
<dbReference type="KEGG" id="clup:CLUP02_12176"/>